<evidence type="ECO:0000256" key="1">
    <source>
        <dbReference type="SAM" id="MobiDB-lite"/>
    </source>
</evidence>
<reference evidence="3" key="1">
    <citation type="journal article" date="2019" name="Int. J. Syst. Evol. Microbiol.">
        <title>The Global Catalogue of Microorganisms (GCM) 10K type strain sequencing project: providing services to taxonomists for standard genome sequencing and annotation.</title>
        <authorList>
            <consortium name="The Broad Institute Genomics Platform"/>
            <consortium name="The Broad Institute Genome Sequencing Center for Infectious Disease"/>
            <person name="Wu L."/>
            <person name="Ma J."/>
        </authorList>
    </citation>
    <scope>NUCLEOTIDE SEQUENCE [LARGE SCALE GENOMIC DNA]</scope>
    <source>
        <strain evidence="3">JCM 16898</strain>
    </source>
</reference>
<proteinExistence type="predicted"/>
<name>A0ABP6UY10_9PSEU</name>
<organism evidence="2 3">
    <name type="scientific">Amycolatopsis ultiminotia</name>
    <dbReference type="NCBI Taxonomy" id="543629"/>
    <lineage>
        <taxon>Bacteria</taxon>
        <taxon>Bacillati</taxon>
        <taxon>Actinomycetota</taxon>
        <taxon>Actinomycetes</taxon>
        <taxon>Pseudonocardiales</taxon>
        <taxon>Pseudonocardiaceae</taxon>
        <taxon>Amycolatopsis</taxon>
    </lineage>
</organism>
<feature type="region of interest" description="Disordered" evidence="1">
    <location>
        <begin position="1"/>
        <end position="70"/>
    </location>
</feature>
<evidence type="ECO:0000313" key="3">
    <source>
        <dbReference type="Proteomes" id="UP001500689"/>
    </source>
</evidence>
<gene>
    <name evidence="2" type="ORF">GCM10022222_01690</name>
</gene>
<protein>
    <submittedName>
        <fullName evidence="2">Uncharacterized protein</fullName>
    </submittedName>
</protein>
<sequence>MKPAAYAGAGPAGEPGGGHPDGQADTGDLPALYGGHRVADRPLPGRPDSRTGGSPADPRAGRENPGTSSG</sequence>
<evidence type="ECO:0000313" key="2">
    <source>
        <dbReference type="EMBL" id="GAA3523345.1"/>
    </source>
</evidence>
<keyword evidence="3" id="KW-1185">Reference proteome</keyword>
<comment type="caution">
    <text evidence="2">The sequence shown here is derived from an EMBL/GenBank/DDBJ whole genome shotgun (WGS) entry which is preliminary data.</text>
</comment>
<feature type="compositionally biased region" description="Gly residues" evidence="1">
    <location>
        <begin position="10"/>
        <end position="20"/>
    </location>
</feature>
<accession>A0ABP6UY10</accession>
<dbReference type="Proteomes" id="UP001500689">
    <property type="component" value="Unassembled WGS sequence"/>
</dbReference>
<dbReference type="EMBL" id="BAAAZN010000001">
    <property type="protein sequence ID" value="GAA3523345.1"/>
    <property type="molecule type" value="Genomic_DNA"/>
</dbReference>